<dbReference type="InterPro" id="IPR036388">
    <property type="entry name" value="WH-like_DNA-bd_sf"/>
</dbReference>
<dbReference type="PANTHER" id="PTHR47691">
    <property type="entry name" value="REGULATOR-RELATED"/>
    <property type="match status" value="1"/>
</dbReference>
<dbReference type="Pfam" id="PF13424">
    <property type="entry name" value="TPR_12"/>
    <property type="match status" value="4"/>
</dbReference>
<dbReference type="GO" id="GO:0003677">
    <property type="term" value="F:DNA binding"/>
    <property type="evidence" value="ECO:0007669"/>
    <property type="project" value="UniProtKB-UniRule"/>
</dbReference>
<dbReference type="Pfam" id="PF13191">
    <property type="entry name" value="AAA_16"/>
    <property type="match status" value="1"/>
</dbReference>
<comment type="similarity">
    <text evidence="1">Belongs to the AfsR/DnrI/RedD regulatory family.</text>
</comment>
<dbReference type="Pfam" id="PF00486">
    <property type="entry name" value="Trans_reg_C"/>
    <property type="match status" value="1"/>
</dbReference>
<dbReference type="Pfam" id="PF03704">
    <property type="entry name" value="BTAD"/>
    <property type="match status" value="1"/>
</dbReference>
<dbReference type="RefSeq" id="WP_156216139.1">
    <property type="nucleotide sequence ID" value="NZ_WOFH01000003.1"/>
</dbReference>
<dbReference type="SMART" id="SM01043">
    <property type="entry name" value="BTAD"/>
    <property type="match status" value="1"/>
</dbReference>
<keyword evidence="6" id="KW-1185">Reference proteome</keyword>
<evidence type="ECO:0000256" key="2">
    <source>
        <dbReference type="ARBA" id="ARBA00023125"/>
    </source>
</evidence>
<dbReference type="SUPFAM" id="SSF46894">
    <property type="entry name" value="C-terminal effector domain of the bipartite response regulators"/>
    <property type="match status" value="1"/>
</dbReference>
<dbReference type="GO" id="GO:0006355">
    <property type="term" value="P:regulation of DNA-templated transcription"/>
    <property type="evidence" value="ECO:0007669"/>
    <property type="project" value="InterPro"/>
</dbReference>
<evidence type="ECO:0000256" key="3">
    <source>
        <dbReference type="PROSITE-ProRule" id="PRU01091"/>
    </source>
</evidence>
<dbReference type="CDD" id="cd15831">
    <property type="entry name" value="BTAD"/>
    <property type="match status" value="1"/>
</dbReference>
<dbReference type="InterPro" id="IPR016032">
    <property type="entry name" value="Sig_transdc_resp-reg_C-effctor"/>
</dbReference>
<evidence type="ECO:0000313" key="5">
    <source>
        <dbReference type="EMBL" id="MUN37146.1"/>
    </source>
</evidence>
<dbReference type="EMBL" id="WOFH01000003">
    <property type="protein sequence ID" value="MUN37146.1"/>
    <property type="molecule type" value="Genomic_DNA"/>
</dbReference>
<comment type="caution">
    <text evidence="5">The sequence shown here is derived from an EMBL/GenBank/DDBJ whole genome shotgun (WGS) entry which is preliminary data.</text>
</comment>
<dbReference type="SMART" id="SM00028">
    <property type="entry name" value="TPR"/>
    <property type="match status" value="9"/>
</dbReference>
<dbReference type="InterPro" id="IPR041664">
    <property type="entry name" value="AAA_16"/>
</dbReference>
<dbReference type="AlphaFoldDB" id="A0A7K1KYZ0"/>
<sequence>MEFRVLGPVELWVDGRRRDLGTTKERCVLAALLLTPRRPVHAAALIARVWDHRPPAKARQSLYSYIARLRQRLDGVEGAALASRQGSYLIDVADEAVDLWRFRLLRDQARAIAESGDDEYALDHYRRAAELCAATPLADLSGDWVDRTRRGLEEEILGAAFDRIDIELHRGHHADMVRELAALAERDPFDERPVGRLMVALFRSGRQAEALEAYRRTRRALREEMGTEPGQGLRELHQRILRADPGLLRVPGTQLAVDRRPHNLPSDVAAFTGRDEQLQALLRIARAAPATGSAATVIAVDGMPGVGKSALAVHVAHRLAEHFPDGHIFLKLHAHDPRQEPLDPAVALDTLLRAIGVPTTRIPRALEERAALWRSQMAGGRAIIVLDDAAGHDQVSPLLPASPGCLVIVTSRRCLTGLHDAHPLSLDVLPVEDAVALFRSVAGGGRDLDDATVAAVVERCGYLPLAVRIAASRLRHRQTWGAADLLERLTPGGRLEELRVEGSEITVVFEVSYRGLPPPLRAAFRAFGLHPGPDLTAHAAAAILRRPVHEAERVLEELLDRHLLGEPARGRYRFHDLVHEYARRLAREEDPGHERRRTVHRVLDYYLAAADRADRALSPGPRPVEIRFTHPPRQLPPLDTDARAHAWFAAEHACLLRAASHAAARGWPYHLARFARVLAKHLETSGHWETAARLHESAVAALRDLDDHRGTAYALADLSLVRFRAGDYDLALDAAEQALAIYRSLSERRGEADILSHMSLIHWHRSRFADALARCQEALEIRRLLGDRSGEARSLDHTAIFLEYTGDYREALRSRERALAIFAETGDQLGRTMALNNMGDLALRIGDVDAAVRHYGDTAKAVARLGRQHHAIWLINMANVHRYTGDQDTALSNYRQALATAAEIGDRRSEIETLIGIGATFQNAGRFAEALIHHKKALVLARAISERYEETLALRHLGEALAGAGRHSDALDHFREAHDIADLIGVPYERAKALEGMGGALLHTSEPGPARDCWRRALTIFDAIGASESRTIRSRLNEQGDPFNS</sequence>
<dbReference type="InterPro" id="IPR001867">
    <property type="entry name" value="OmpR/PhoB-type_DNA-bd"/>
</dbReference>
<protein>
    <submittedName>
        <fullName evidence="5">Tetratricopeptide repeat protein</fullName>
    </submittedName>
</protein>
<evidence type="ECO:0000313" key="6">
    <source>
        <dbReference type="Proteomes" id="UP000432015"/>
    </source>
</evidence>
<dbReference type="InterPro" id="IPR011990">
    <property type="entry name" value="TPR-like_helical_dom_sf"/>
</dbReference>
<evidence type="ECO:0000259" key="4">
    <source>
        <dbReference type="PROSITE" id="PS51755"/>
    </source>
</evidence>
<proteinExistence type="inferred from homology"/>
<dbReference type="SUPFAM" id="SSF52540">
    <property type="entry name" value="P-loop containing nucleoside triphosphate hydrolases"/>
    <property type="match status" value="1"/>
</dbReference>
<dbReference type="PROSITE" id="PS51755">
    <property type="entry name" value="OMPR_PHOB"/>
    <property type="match status" value="1"/>
</dbReference>
<dbReference type="SUPFAM" id="SSF48452">
    <property type="entry name" value="TPR-like"/>
    <property type="match status" value="3"/>
</dbReference>
<evidence type="ECO:0000256" key="1">
    <source>
        <dbReference type="ARBA" id="ARBA00005820"/>
    </source>
</evidence>
<dbReference type="SMART" id="SM00862">
    <property type="entry name" value="Trans_reg_C"/>
    <property type="match status" value="1"/>
</dbReference>
<dbReference type="PANTHER" id="PTHR47691:SF3">
    <property type="entry name" value="HTH-TYPE TRANSCRIPTIONAL REGULATOR RV0890C-RELATED"/>
    <property type="match status" value="1"/>
</dbReference>
<gene>
    <name evidence="5" type="ORF">GNZ18_11110</name>
</gene>
<dbReference type="InterPro" id="IPR019734">
    <property type="entry name" value="TPR_rpt"/>
</dbReference>
<keyword evidence="2 3" id="KW-0238">DNA-binding</keyword>
<dbReference type="Gene3D" id="1.10.10.10">
    <property type="entry name" value="Winged helix-like DNA-binding domain superfamily/Winged helix DNA-binding domain"/>
    <property type="match status" value="2"/>
</dbReference>
<dbReference type="GO" id="GO:0043531">
    <property type="term" value="F:ADP binding"/>
    <property type="evidence" value="ECO:0007669"/>
    <property type="project" value="InterPro"/>
</dbReference>
<feature type="DNA-binding region" description="OmpR/PhoB-type" evidence="3">
    <location>
        <begin position="1"/>
        <end position="92"/>
    </location>
</feature>
<dbReference type="Proteomes" id="UP000432015">
    <property type="component" value="Unassembled WGS sequence"/>
</dbReference>
<organism evidence="5 6">
    <name type="scientific">Actinomadura litoris</name>
    <dbReference type="NCBI Taxonomy" id="2678616"/>
    <lineage>
        <taxon>Bacteria</taxon>
        <taxon>Bacillati</taxon>
        <taxon>Actinomycetota</taxon>
        <taxon>Actinomycetes</taxon>
        <taxon>Streptosporangiales</taxon>
        <taxon>Thermomonosporaceae</taxon>
        <taxon>Actinomadura</taxon>
    </lineage>
</organism>
<dbReference type="GO" id="GO:0000160">
    <property type="term" value="P:phosphorelay signal transduction system"/>
    <property type="evidence" value="ECO:0007669"/>
    <property type="project" value="InterPro"/>
</dbReference>
<name>A0A7K1KYZ0_9ACTN</name>
<dbReference type="InterPro" id="IPR005158">
    <property type="entry name" value="BTAD"/>
</dbReference>
<dbReference type="Gene3D" id="1.25.40.10">
    <property type="entry name" value="Tetratricopeptide repeat domain"/>
    <property type="match status" value="3"/>
</dbReference>
<feature type="domain" description="OmpR/PhoB-type" evidence="4">
    <location>
        <begin position="1"/>
        <end position="92"/>
    </location>
</feature>
<dbReference type="PRINTS" id="PR00364">
    <property type="entry name" value="DISEASERSIST"/>
</dbReference>
<reference evidence="5 6" key="1">
    <citation type="submission" date="2019-11" db="EMBL/GenBank/DDBJ databases">
        <authorList>
            <person name="Cao P."/>
        </authorList>
    </citation>
    <scope>NUCLEOTIDE SEQUENCE [LARGE SCALE GENOMIC DNA]</scope>
    <source>
        <strain evidence="5 6">NEAU-AAG5</strain>
    </source>
</reference>
<accession>A0A7K1KYZ0</accession>
<dbReference type="Gene3D" id="3.40.50.300">
    <property type="entry name" value="P-loop containing nucleotide triphosphate hydrolases"/>
    <property type="match status" value="1"/>
</dbReference>
<dbReference type="InterPro" id="IPR027417">
    <property type="entry name" value="P-loop_NTPase"/>
</dbReference>